<feature type="compositionally biased region" description="Basic and acidic residues" evidence="3">
    <location>
        <begin position="283"/>
        <end position="294"/>
    </location>
</feature>
<evidence type="ECO:0000256" key="2">
    <source>
        <dbReference type="ARBA" id="ARBA00023002"/>
    </source>
</evidence>
<organism evidence="4 5">
    <name type="scientific">Lysobacter stagni</name>
    <dbReference type="NCBI Taxonomy" id="3045172"/>
    <lineage>
        <taxon>Bacteria</taxon>
        <taxon>Pseudomonadati</taxon>
        <taxon>Pseudomonadota</taxon>
        <taxon>Gammaproteobacteria</taxon>
        <taxon>Lysobacterales</taxon>
        <taxon>Lysobacteraceae</taxon>
        <taxon>Lysobacter</taxon>
    </lineage>
</organism>
<evidence type="ECO:0000313" key="5">
    <source>
        <dbReference type="Proteomes" id="UP001321580"/>
    </source>
</evidence>
<dbReference type="Pfam" id="PF00106">
    <property type="entry name" value="adh_short"/>
    <property type="match status" value="1"/>
</dbReference>
<dbReference type="CDD" id="cd05233">
    <property type="entry name" value="SDR_c"/>
    <property type="match status" value="1"/>
</dbReference>
<dbReference type="InterPro" id="IPR036291">
    <property type="entry name" value="NAD(P)-bd_dom_sf"/>
</dbReference>
<reference evidence="4 5" key="1">
    <citation type="submission" date="2023-05" db="EMBL/GenBank/DDBJ databases">
        <title>Lysobacter sp. strain LF1 Genome sequencing and assembly.</title>
        <authorList>
            <person name="Jung Y."/>
        </authorList>
    </citation>
    <scope>NUCLEOTIDE SEQUENCE [LARGE SCALE GENOMIC DNA]</scope>
    <source>
        <strain evidence="4 5">LF1</strain>
    </source>
</reference>
<dbReference type="RefSeq" id="WP_283211614.1">
    <property type="nucleotide sequence ID" value="NZ_JASGBI010000001.1"/>
</dbReference>
<proteinExistence type="inferred from homology"/>
<dbReference type="EC" id="1.-.-.-" evidence="4"/>
<evidence type="ECO:0000256" key="1">
    <source>
        <dbReference type="ARBA" id="ARBA00006484"/>
    </source>
</evidence>
<dbReference type="SUPFAM" id="SSF51735">
    <property type="entry name" value="NAD(P)-binding Rossmann-fold domains"/>
    <property type="match status" value="1"/>
</dbReference>
<dbReference type="EMBL" id="JASGBI010000001">
    <property type="protein sequence ID" value="MDI9238130.1"/>
    <property type="molecule type" value="Genomic_DNA"/>
</dbReference>
<dbReference type="PANTHER" id="PTHR43669:SF12">
    <property type="entry name" value="BLR5618 PROTEIN"/>
    <property type="match status" value="1"/>
</dbReference>
<gene>
    <name evidence="4" type="ORF">QLQ15_04305</name>
</gene>
<dbReference type="GO" id="GO:0016491">
    <property type="term" value="F:oxidoreductase activity"/>
    <property type="evidence" value="ECO:0007669"/>
    <property type="project" value="UniProtKB-KW"/>
</dbReference>
<comment type="caution">
    <text evidence="4">The sequence shown here is derived from an EMBL/GenBank/DDBJ whole genome shotgun (WGS) entry which is preliminary data.</text>
</comment>
<accession>A0ABT6XDZ3</accession>
<sequence length="330" mass="34580">MKSPVAKASAQNAAARRIARTAVVVLGATGGVGRGVVEAALASGRPVIAVARDKAGLQCLRGKHADADLSIVPGSVSSDADGARLAKALQKLGRPIGAVVAAVSGGTSRGRLLDHPAAYLRQRLDEDLLPHLAAARHLLPLLAEADRGGTYVLIGGPGADRPWAGYGHRSIATAALRMLARVLHEEARTLGVRVQLLAIESPVCTELNRAHACEQWPSALAVGQRALALLEPRGTQPAEAVVRYADIDLSAGDVDSDVVRSTSLQEPRQDDDASSDDNPMTHGEADTVQERTHGTADASGLLPSRCLQDARTLLRSLIPSDNHNKQERSS</sequence>
<feature type="region of interest" description="Disordered" evidence="3">
    <location>
        <begin position="257"/>
        <end position="303"/>
    </location>
</feature>
<dbReference type="PANTHER" id="PTHR43669">
    <property type="entry name" value="5-KETO-D-GLUCONATE 5-REDUCTASE"/>
    <property type="match status" value="1"/>
</dbReference>
<keyword evidence="5" id="KW-1185">Reference proteome</keyword>
<dbReference type="InterPro" id="IPR002347">
    <property type="entry name" value="SDR_fam"/>
</dbReference>
<comment type="similarity">
    <text evidence="1">Belongs to the short-chain dehydrogenases/reductases (SDR) family.</text>
</comment>
<keyword evidence="2 4" id="KW-0560">Oxidoreductase</keyword>
<evidence type="ECO:0000256" key="3">
    <source>
        <dbReference type="SAM" id="MobiDB-lite"/>
    </source>
</evidence>
<protein>
    <submittedName>
        <fullName evidence="4">SDR family oxidoreductase</fullName>
        <ecNumber evidence="4">1.-.-.-</ecNumber>
    </submittedName>
</protein>
<dbReference type="Proteomes" id="UP001321580">
    <property type="component" value="Unassembled WGS sequence"/>
</dbReference>
<dbReference type="Gene3D" id="3.40.50.720">
    <property type="entry name" value="NAD(P)-binding Rossmann-like Domain"/>
    <property type="match status" value="1"/>
</dbReference>
<name>A0ABT6XDZ3_9GAMM</name>
<evidence type="ECO:0000313" key="4">
    <source>
        <dbReference type="EMBL" id="MDI9238130.1"/>
    </source>
</evidence>